<dbReference type="GO" id="GO:0005524">
    <property type="term" value="F:ATP binding"/>
    <property type="evidence" value="ECO:0007669"/>
    <property type="project" value="UniProtKB-KW"/>
</dbReference>
<dbReference type="FunFam" id="3.40.50.300:FF:000134">
    <property type="entry name" value="Iron-enterobactin ABC transporter ATP-binding protein"/>
    <property type="match status" value="1"/>
</dbReference>
<dbReference type="PANTHER" id="PTHR42794">
    <property type="entry name" value="HEMIN IMPORT ATP-BINDING PROTEIN HMUV"/>
    <property type="match status" value="1"/>
</dbReference>
<accession>A0AAE4DMW2</accession>
<dbReference type="EMBL" id="JAQGEC010000006">
    <property type="protein sequence ID" value="MDR9890434.1"/>
    <property type="molecule type" value="Genomic_DNA"/>
</dbReference>
<evidence type="ECO:0000259" key="5">
    <source>
        <dbReference type="PROSITE" id="PS50893"/>
    </source>
</evidence>
<dbReference type="InterPro" id="IPR003593">
    <property type="entry name" value="AAA+_ATPase"/>
</dbReference>
<dbReference type="InterPro" id="IPR027417">
    <property type="entry name" value="P-loop_NTPase"/>
</dbReference>
<dbReference type="RefSeq" id="WP_310825834.1">
    <property type="nucleotide sequence ID" value="NZ_JAQGEC010000006.1"/>
</dbReference>
<dbReference type="PROSITE" id="PS50893">
    <property type="entry name" value="ABC_TRANSPORTER_2"/>
    <property type="match status" value="1"/>
</dbReference>
<evidence type="ECO:0000256" key="2">
    <source>
        <dbReference type="ARBA" id="ARBA00022448"/>
    </source>
</evidence>
<dbReference type="Proteomes" id="UP001248822">
    <property type="component" value="Unassembled WGS sequence"/>
</dbReference>
<evidence type="ECO:0000313" key="7">
    <source>
        <dbReference type="Proteomes" id="UP001248822"/>
    </source>
</evidence>
<dbReference type="InterPro" id="IPR003439">
    <property type="entry name" value="ABC_transporter-like_ATP-bd"/>
</dbReference>
<name>A0AAE4DMW2_9ENTR</name>
<gene>
    <name evidence="6" type="ORF">O7047_09340</name>
</gene>
<evidence type="ECO:0000256" key="3">
    <source>
        <dbReference type="ARBA" id="ARBA00022741"/>
    </source>
</evidence>
<keyword evidence="2" id="KW-0813">Transport</keyword>
<evidence type="ECO:0000256" key="4">
    <source>
        <dbReference type="ARBA" id="ARBA00022840"/>
    </source>
</evidence>
<protein>
    <submittedName>
        <fullName evidence="6">ABC transporter ATP-binding protein</fullName>
    </submittedName>
</protein>
<comment type="similarity">
    <text evidence="1">Belongs to the ABC transporter superfamily.</text>
</comment>
<dbReference type="Gene3D" id="3.40.50.300">
    <property type="entry name" value="P-loop containing nucleotide triphosphate hydrolases"/>
    <property type="match status" value="1"/>
</dbReference>
<dbReference type="AlphaFoldDB" id="A0AAE4DMW2"/>
<dbReference type="GO" id="GO:0016887">
    <property type="term" value="F:ATP hydrolysis activity"/>
    <property type="evidence" value="ECO:0007669"/>
    <property type="project" value="InterPro"/>
</dbReference>
<organism evidence="6 7">
    <name type="scientific">Pseudenterobacter timonensis</name>
    <dbReference type="NCBI Taxonomy" id="1755099"/>
    <lineage>
        <taxon>Bacteria</taxon>
        <taxon>Pseudomonadati</taxon>
        <taxon>Pseudomonadota</taxon>
        <taxon>Gammaproteobacteria</taxon>
        <taxon>Enterobacterales</taxon>
        <taxon>Enterobacteriaceae</taxon>
        <taxon>Pseudenterobacter</taxon>
    </lineage>
</organism>
<evidence type="ECO:0000256" key="1">
    <source>
        <dbReference type="ARBA" id="ARBA00005417"/>
    </source>
</evidence>
<keyword evidence="4 6" id="KW-0067">ATP-binding</keyword>
<comment type="caution">
    <text evidence="6">The sequence shown here is derived from an EMBL/GenBank/DDBJ whole genome shotgun (WGS) entry which is preliminary data.</text>
</comment>
<keyword evidence="3" id="KW-0547">Nucleotide-binding</keyword>
<dbReference type="Pfam" id="PF00005">
    <property type="entry name" value="ABC_tran"/>
    <property type="match status" value="1"/>
</dbReference>
<proteinExistence type="inferred from homology"/>
<dbReference type="PANTHER" id="PTHR42794:SF2">
    <property type="entry name" value="ABC TRANSPORTER ATP-BINDING PROTEIN"/>
    <property type="match status" value="1"/>
</dbReference>
<sequence>MTLRVTGLTVRLHARTVLEEIDLEIAAGQVVGLLGPNGSGKSTLLRCLAGLVARHAQQVTLNDVPLAALPLKARARHIAFVPQHAEVEGDLSVEQIVRLGRTPWRRPFQGRNVADERAVEEAIALMQLAPLRNRLWRQLSGGERQRSQIARALAQQPQILILDEPTNHLDIEYQLELMRLISDLPITVVVALHDLNLAANFCTRLVLLKSGRVVASGSPAAVLTPQRIQQTWGVCACVDRQEAALNIRYAMRASGLPGLRRNVG</sequence>
<dbReference type="SMART" id="SM00382">
    <property type="entry name" value="AAA"/>
    <property type="match status" value="1"/>
</dbReference>
<reference evidence="6" key="1">
    <citation type="submission" date="2022-12" db="EMBL/GenBank/DDBJ databases">
        <title>NDM-1 containing novel ST 2018 Pseudenterobacter timonensis.</title>
        <authorList>
            <person name="Halder G."/>
            <person name="Mandal S."/>
            <person name="Dutta S."/>
        </authorList>
    </citation>
    <scope>NUCLEOTIDE SEQUENCE</scope>
    <source>
        <strain evidence="6">CNCI147</strain>
    </source>
</reference>
<evidence type="ECO:0000313" key="6">
    <source>
        <dbReference type="EMBL" id="MDR9890434.1"/>
    </source>
</evidence>
<dbReference type="CDD" id="cd03214">
    <property type="entry name" value="ABC_Iron-Siderophores_B12_Hemin"/>
    <property type="match status" value="1"/>
</dbReference>
<dbReference type="SUPFAM" id="SSF52540">
    <property type="entry name" value="P-loop containing nucleoside triphosphate hydrolases"/>
    <property type="match status" value="1"/>
</dbReference>
<feature type="domain" description="ABC transporter" evidence="5">
    <location>
        <begin position="3"/>
        <end position="235"/>
    </location>
</feature>